<organism evidence="1 2">
    <name type="scientific">Edwardsiella ictaluri</name>
    <dbReference type="NCBI Taxonomy" id="67780"/>
    <lineage>
        <taxon>Bacteria</taxon>
        <taxon>Pseudomonadati</taxon>
        <taxon>Pseudomonadota</taxon>
        <taxon>Gammaproteobacteria</taxon>
        <taxon>Enterobacterales</taxon>
        <taxon>Hafniaceae</taxon>
        <taxon>Edwardsiella</taxon>
    </lineage>
</organism>
<dbReference type="InterPro" id="IPR014507">
    <property type="entry name" value="Baseplate_assembly_J_pred"/>
</dbReference>
<name>A0ABY8GGB5_EDWIC</name>
<dbReference type="PIRSF" id="PIRSF020481">
    <property type="entry name" value="BAP"/>
    <property type="match status" value="1"/>
</dbReference>
<dbReference type="Proteomes" id="UP001222680">
    <property type="component" value="Chromosome"/>
</dbReference>
<sequence length="320" mass="34979">MLEVEGFEVVLFRIKTIILDRVKAIRPDDVDAVTETLENDAEIASIIAQACAMVVVNRERRLNDKIRQILLLWAKGSNLDARAAEFGITRQVVKAGNPDAYPPISDQMESDIDLLTRCLLAPFGFATTGSELAYRFHLMTLGDKPAITVSTPLPNRVVMTYDFPEYSRAGEVKDGRAKMARAESGLVDCWLLARAGDGMPSDELISYANAYMNRPAVALVSDVITVKKPTIRRYAIRMKLHGSNSPGGIIDPVPIKAAMEAYAEGARQLEGIIDPGRLYAIAHGQQTVVRAELLEPTAPLVCAISEAPYCTGVSVEVVYD</sequence>
<evidence type="ECO:0000313" key="1">
    <source>
        <dbReference type="EMBL" id="WFN96461.1"/>
    </source>
</evidence>
<dbReference type="EMBL" id="CP092014">
    <property type="protein sequence ID" value="WFN96461.1"/>
    <property type="molecule type" value="Genomic_DNA"/>
</dbReference>
<evidence type="ECO:0000313" key="2">
    <source>
        <dbReference type="Proteomes" id="UP001222680"/>
    </source>
</evidence>
<gene>
    <name evidence="1" type="ORF">MAY91_17405</name>
</gene>
<proteinExistence type="predicted"/>
<keyword evidence="2" id="KW-1185">Reference proteome</keyword>
<reference evidence="1 2" key="1">
    <citation type="submission" date="2022-02" db="EMBL/GenBank/DDBJ databases">
        <title>Phenotypic, genotypic and serological characterization of Edwardsiella ictaluri from catfish and ornamental fish species.</title>
        <authorList>
            <person name="Rose D."/>
            <person name="Tekedar H.C."/>
            <person name="Waldbieser G.C."/>
            <person name="Aarattuthodi S."/>
            <person name="Griffin M.J."/>
        </authorList>
    </citation>
    <scope>NUCLEOTIDE SEQUENCE [LARGE SCALE GENOMIC DNA]</scope>
    <source>
        <strain evidence="1 2">13 TAL-140 K3</strain>
    </source>
</reference>
<accession>A0ABY8GGB5</accession>
<protein>
    <submittedName>
        <fullName evidence="1">Baseplate J/gp47 family protein</fullName>
    </submittedName>
</protein>